<evidence type="ECO:0000313" key="1">
    <source>
        <dbReference type="EMBL" id="KAI4388471.1"/>
    </source>
</evidence>
<dbReference type="EMBL" id="CM042880">
    <property type="protein sequence ID" value="KAI4388471.1"/>
    <property type="molecule type" value="Genomic_DNA"/>
</dbReference>
<accession>A0ACB9SAJ3</accession>
<organism evidence="1 2">
    <name type="scientific">Melastoma candidum</name>
    <dbReference type="NCBI Taxonomy" id="119954"/>
    <lineage>
        <taxon>Eukaryota</taxon>
        <taxon>Viridiplantae</taxon>
        <taxon>Streptophyta</taxon>
        <taxon>Embryophyta</taxon>
        <taxon>Tracheophyta</taxon>
        <taxon>Spermatophyta</taxon>
        <taxon>Magnoliopsida</taxon>
        <taxon>eudicotyledons</taxon>
        <taxon>Gunneridae</taxon>
        <taxon>Pentapetalae</taxon>
        <taxon>rosids</taxon>
        <taxon>malvids</taxon>
        <taxon>Myrtales</taxon>
        <taxon>Melastomataceae</taxon>
        <taxon>Melastomatoideae</taxon>
        <taxon>Melastomateae</taxon>
        <taxon>Melastoma</taxon>
    </lineage>
</organism>
<reference evidence="2" key="1">
    <citation type="journal article" date="2023" name="Front. Plant Sci.">
        <title>Chromosomal-level genome assembly of Melastoma candidum provides insights into trichome evolution.</title>
        <authorList>
            <person name="Zhong Y."/>
            <person name="Wu W."/>
            <person name="Sun C."/>
            <person name="Zou P."/>
            <person name="Liu Y."/>
            <person name="Dai S."/>
            <person name="Zhou R."/>
        </authorList>
    </citation>
    <scope>NUCLEOTIDE SEQUENCE [LARGE SCALE GENOMIC DNA]</scope>
</reference>
<evidence type="ECO:0000313" key="2">
    <source>
        <dbReference type="Proteomes" id="UP001057402"/>
    </source>
</evidence>
<proteinExistence type="predicted"/>
<name>A0ACB9SAJ3_9MYRT</name>
<gene>
    <name evidence="1" type="ORF">MLD38_000793</name>
</gene>
<sequence length="142" mass="15904">MASVMGTANRIRRIVRLRQMLRSWRDKARFSSPSLSSPSRRSGRAPSDVPAGHVAIYAGREGQSRRFVVRATHLNHPVFAKLLAEAEEEYGFGHDGPLMIPCEESVFEDVIRFASGSVREIGCGKAEEFRPLLRGLVQKPVW</sequence>
<dbReference type="Proteomes" id="UP001057402">
    <property type="component" value="Chromosome 1"/>
</dbReference>
<protein>
    <submittedName>
        <fullName evidence="1">Uncharacterized protein</fullName>
    </submittedName>
</protein>
<comment type="caution">
    <text evidence="1">The sequence shown here is derived from an EMBL/GenBank/DDBJ whole genome shotgun (WGS) entry which is preliminary data.</text>
</comment>
<keyword evidence="2" id="KW-1185">Reference proteome</keyword>